<gene>
    <name evidence="7" type="primary">msrQ</name>
    <name evidence="9" type="ORF">ACFOOQ_02450</name>
</gene>
<accession>A0ABV7VAE5</accession>
<keyword evidence="4 7" id="KW-1133">Transmembrane helix</keyword>
<comment type="caution">
    <text evidence="7">Lacks conserved residue(s) required for the propagation of feature annotation.</text>
</comment>
<evidence type="ECO:0000259" key="8">
    <source>
        <dbReference type="Pfam" id="PF01794"/>
    </source>
</evidence>
<keyword evidence="3 7" id="KW-0812">Transmembrane</keyword>
<keyword evidence="5 7" id="KW-0408">Iron</keyword>
<reference evidence="10" key="1">
    <citation type="journal article" date="2019" name="Int. J. Syst. Evol. Microbiol.">
        <title>The Global Catalogue of Microorganisms (GCM) 10K type strain sequencing project: providing services to taxonomists for standard genome sequencing and annotation.</title>
        <authorList>
            <consortium name="The Broad Institute Genomics Platform"/>
            <consortium name="The Broad Institute Genome Sequencing Center for Infectious Disease"/>
            <person name="Wu L."/>
            <person name="Ma J."/>
        </authorList>
    </citation>
    <scope>NUCLEOTIDE SEQUENCE [LARGE SCALE GENOMIC DNA]</scope>
    <source>
        <strain evidence="10">KCTC 42182</strain>
    </source>
</reference>
<keyword evidence="2 7" id="KW-0813">Transport</keyword>
<evidence type="ECO:0000256" key="3">
    <source>
        <dbReference type="ARBA" id="ARBA00022692"/>
    </source>
</evidence>
<keyword evidence="10" id="KW-1185">Reference proteome</keyword>
<feature type="transmembrane region" description="Helical" evidence="7">
    <location>
        <begin position="83"/>
        <end position="101"/>
    </location>
</feature>
<dbReference type="InterPro" id="IPR013130">
    <property type="entry name" value="Fe3_Rdtase_TM_dom"/>
</dbReference>
<feature type="transmembrane region" description="Helical" evidence="7">
    <location>
        <begin position="51"/>
        <end position="71"/>
    </location>
</feature>
<keyword evidence="7" id="KW-0479">Metal-binding</keyword>
<feature type="transmembrane region" description="Helical" evidence="7">
    <location>
        <begin position="178"/>
        <end position="195"/>
    </location>
</feature>
<dbReference type="Pfam" id="PF01794">
    <property type="entry name" value="Ferric_reduct"/>
    <property type="match status" value="1"/>
</dbReference>
<proteinExistence type="inferred from homology"/>
<comment type="cofactor">
    <cofactor evidence="7">
        <name>heme b</name>
        <dbReference type="ChEBI" id="CHEBI:60344"/>
    </cofactor>
    <text evidence="7">Binds 1 heme b (iron(II)-protoporphyrin IX) group per subunit.</text>
</comment>
<dbReference type="EMBL" id="JBHRYJ010000001">
    <property type="protein sequence ID" value="MFC3674385.1"/>
    <property type="molecule type" value="Genomic_DNA"/>
</dbReference>
<keyword evidence="7" id="KW-1003">Cell membrane</keyword>
<name>A0ABV7VAE5_9PROT</name>
<evidence type="ECO:0000256" key="1">
    <source>
        <dbReference type="ARBA" id="ARBA00004141"/>
    </source>
</evidence>
<protein>
    <recommendedName>
        <fullName evidence="7">Protein-methionine-sulfoxide reductase heme-binding subunit MsrQ</fullName>
    </recommendedName>
    <alternativeName>
        <fullName evidence="7">Flavocytochrome MsrQ</fullName>
    </alternativeName>
</protein>
<evidence type="ECO:0000256" key="7">
    <source>
        <dbReference type="HAMAP-Rule" id="MF_01207"/>
    </source>
</evidence>
<feature type="transmembrane region" description="Helical" evidence="7">
    <location>
        <begin position="207"/>
        <end position="228"/>
    </location>
</feature>
<organism evidence="9 10">
    <name type="scientific">Ferrovibrio xuzhouensis</name>
    <dbReference type="NCBI Taxonomy" id="1576914"/>
    <lineage>
        <taxon>Bacteria</taxon>
        <taxon>Pseudomonadati</taxon>
        <taxon>Pseudomonadota</taxon>
        <taxon>Alphaproteobacteria</taxon>
        <taxon>Rhodospirillales</taxon>
        <taxon>Rhodospirillaceae</taxon>
        <taxon>Ferrovibrio</taxon>
    </lineage>
</organism>
<feature type="transmembrane region" description="Helical" evidence="7">
    <location>
        <begin position="113"/>
        <end position="134"/>
    </location>
</feature>
<keyword evidence="7" id="KW-0288">FMN</keyword>
<evidence type="ECO:0000256" key="4">
    <source>
        <dbReference type="ARBA" id="ARBA00022989"/>
    </source>
</evidence>
<dbReference type="PANTHER" id="PTHR36964">
    <property type="entry name" value="PROTEIN-METHIONINE-SULFOXIDE REDUCTASE HEME-BINDING SUBUNIT MSRQ"/>
    <property type="match status" value="1"/>
</dbReference>
<dbReference type="InterPro" id="IPR022837">
    <property type="entry name" value="MsrQ-like"/>
</dbReference>
<comment type="subcellular location">
    <subcellularLocation>
        <location evidence="7">Cell membrane</location>
        <topology evidence="7">Multi-pass membrane protein</topology>
    </subcellularLocation>
    <subcellularLocation>
        <location evidence="1">Membrane</location>
        <topology evidence="1">Multi-pass membrane protein</topology>
    </subcellularLocation>
</comment>
<evidence type="ECO:0000313" key="10">
    <source>
        <dbReference type="Proteomes" id="UP001595711"/>
    </source>
</evidence>
<feature type="transmembrane region" description="Helical" evidence="7">
    <location>
        <begin position="155"/>
        <end position="172"/>
    </location>
</feature>
<evidence type="ECO:0000256" key="5">
    <source>
        <dbReference type="ARBA" id="ARBA00023004"/>
    </source>
</evidence>
<dbReference type="HAMAP" id="MF_01207">
    <property type="entry name" value="MsrQ"/>
    <property type="match status" value="1"/>
</dbReference>
<sequence length="299" mass="33533">MLPWTERNGALSPFKLTCFILLCLPALWLAAQALAGMLGARPYDEAIHQAGQWAVRLILVTLAVTPFRRLLRWPKLVMLRRQIGVAAMCYALLHLTLYTASEAWMLPKVVHEIVSRFYLTIGFVAVLGLVALGITSTDGMIRRMGGRNWQRLHRIVYVIAVLAVVHFLLQSIKRDMTTPFVFMGFLAWELGYRAAFPFKIMDRPWQAAILAVLAGLVAGGLEYGWYAVFTQIPAERVLEANLQFAYRIAPAWWVAGSGLLVAVLAWLRVPGRLPALPRWAQPRRAPPARAAQRRRAPAA</sequence>
<comment type="function">
    <text evidence="7">Part of the MsrPQ system that repairs oxidized periplasmic proteins containing methionine sulfoxide residues (Met-O), using respiratory chain electrons. Thus protects these proteins from oxidative-stress damage caused by reactive species of oxygen and chlorine generated by the host defense mechanisms. MsrPQ is essential for the maintenance of envelope integrity under bleach stress, rescuing a wide series of structurally unrelated periplasmic proteins from methionine oxidation. MsrQ provides electrons for reduction to the reductase catalytic subunit MsrP, using the quinone pool of the respiratory chain.</text>
</comment>
<comment type="caution">
    <text evidence="9">The sequence shown here is derived from an EMBL/GenBank/DDBJ whole genome shotgun (WGS) entry which is preliminary data.</text>
</comment>
<keyword evidence="7" id="KW-0249">Electron transport</keyword>
<dbReference type="Proteomes" id="UP001595711">
    <property type="component" value="Unassembled WGS sequence"/>
</dbReference>
<keyword evidence="7" id="KW-0349">Heme</keyword>
<dbReference type="RefSeq" id="WP_379721259.1">
    <property type="nucleotide sequence ID" value="NZ_JBHRYJ010000001.1"/>
</dbReference>
<feature type="domain" description="Ferric oxidoreductase" evidence="8">
    <location>
        <begin position="51"/>
        <end position="164"/>
    </location>
</feature>
<evidence type="ECO:0000313" key="9">
    <source>
        <dbReference type="EMBL" id="MFC3674385.1"/>
    </source>
</evidence>
<keyword evidence="7" id="KW-0285">Flavoprotein</keyword>
<dbReference type="PANTHER" id="PTHR36964:SF1">
    <property type="entry name" value="PROTEIN-METHIONINE-SULFOXIDE REDUCTASE HEME-BINDING SUBUNIT MSRQ"/>
    <property type="match status" value="1"/>
</dbReference>
<comment type="subunit">
    <text evidence="7">Heterodimer of a catalytic subunit (MsrP) and a heme-binding subunit (MsrQ).</text>
</comment>
<comment type="similarity">
    <text evidence="7">Belongs to the MsrQ family.</text>
</comment>
<evidence type="ECO:0000256" key="2">
    <source>
        <dbReference type="ARBA" id="ARBA00022448"/>
    </source>
</evidence>
<keyword evidence="6 7" id="KW-0472">Membrane</keyword>
<evidence type="ECO:0000256" key="6">
    <source>
        <dbReference type="ARBA" id="ARBA00023136"/>
    </source>
</evidence>
<feature type="transmembrane region" description="Helical" evidence="7">
    <location>
        <begin position="248"/>
        <end position="269"/>
    </location>
</feature>
<comment type="cofactor">
    <cofactor evidence="7">
        <name>FMN</name>
        <dbReference type="ChEBI" id="CHEBI:58210"/>
    </cofactor>
    <text evidence="7">Binds 1 FMN per subunit.</text>
</comment>